<accession>A0A3M7DN49</accession>
<feature type="region of interest" description="Disordered" evidence="1">
    <location>
        <begin position="1"/>
        <end position="23"/>
    </location>
</feature>
<gene>
    <name evidence="2" type="ORF">D0862_15247</name>
</gene>
<dbReference type="EMBL" id="QWIQ01001409">
    <property type="protein sequence ID" value="RMY65808.1"/>
    <property type="molecule type" value="Genomic_DNA"/>
</dbReference>
<dbReference type="Pfam" id="PF09814">
    <property type="entry name" value="HECT_2"/>
    <property type="match status" value="1"/>
</dbReference>
<evidence type="ECO:0000313" key="3">
    <source>
        <dbReference type="Proteomes" id="UP000281468"/>
    </source>
</evidence>
<proteinExistence type="predicted"/>
<evidence type="ECO:0000256" key="1">
    <source>
        <dbReference type="SAM" id="MobiDB-lite"/>
    </source>
</evidence>
<dbReference type="Proteomes" id="UP000281468">
    <property type="component" value="Unassembled WGS sequence"/>
</dbReference>
<organism evidence="2 3">
    <name type="scientific">Hortaea werneckii</name>
    <name type="common">Black yeast</name>
    <name type="synonym">Cladosporium werneckii</name>
    <dbReference type="NCBI Taxonomy" id="91943"/>
    <lineage>
        <taxon>Eukaryota</taxon>
        <taxon>Fungi</taxon>
        <taxon>Dikarya</taxon>
        <taxon>Ascomycota</taxon>
        <taxon>Pezizomycotina</taxon>
        <taxon>Dothideomycetes</taxon>
        <taxon>Dothideomycetidae</taxon>
        <taxon>Mycosphaerellales</taxon>
        <taxon>Teratosphaeriaceae</taxon>
        <taxon>Hortaea</taxon>
    </lineage>
</organism>
<dbReference type="InterPro" id="IPR019193">
    <property type="entry name" value="UBQ-conj_enz_E2-bd_prot"/>
</dbReference>
<protein>
    <submittedName>
        <fullName evidence="2">Uncharacterized protein</fullName>
    </submittedName>
</protein>
<sequence>MDDPSRQVPPPPSSSSSLPPADHPRIHLYAEHLQNIRTLSIQASLATFSNTETKATLSADGSQLSLSHEGETATIQLPITVPGGHNDATLIIPSAPSKELTFR</sequence>
<reference evidence="2 3" key="1">
    <citation type="journal article" date="2018" name="BMC Genomics">
        <title>Genomic evidence for intraspecific hybridization in a clonal and extremely halotolerant yeast.</title>
        <authorList>
            <person name="Gostincar C."/>
            <person name="Stajich J.E."/>
            <person name="Zupancic J."/>
            <person name="Zalar P."/>
            <person name="Gunde-Cimerman N."/>
        </authorList>
    </citation>
    <scope>NUCLEOTIDE SEQUENCE [LARGE SCALE GENOMIC DNA]</scope>
    <source>
        <strain evidence="2 3">EXF-171</strain>
    </source>
</reference>
<comment type="caution">
    <text evidence="2">The sequence shown here is derived from an EMBL/GenBank/DDBJ whole genome shotgun (WGS) entry which is preliminary data.</text>
</comment>
<dbReference type="VEuPathDB" id="FungiDB:BTJ68_02455"/>
<feature type="non-terminal residue" evidence="2">
    <location>
        <position position="103"/>
    </location>
</feature>
<name>A0A3M7DN49_HORWE</name>
<evidence type="ECO:0000313" key="2">
    <source>
        <dbReference type="EMBL" id="RMY65808.1"/>
    </source>
</evidence>
<dbReference type="AlphaFoldDB" id="A0A3M7DN49"/>